<dbReference type="GO" id="GO:0000976">
    <property type="term" value="F:transcription cis-regulatory region binding"/>
    <property type="evidence" value="ECO:0007669"/>
    <property type="project" value="UniProtKB-ARBA"/>
</dbReference>
<keyword evidence="6" id="KW-0804">Transcription</keyword>
<dbReference type="AlphaFoldDB" id="A0AAN7RH27"/>
<dbReference type="Proteomes" id="UP001346149">
    <property type="component" value="Unassembled WGS sequence"/>
</dbReference>
<keyword evidence="8" id="KW-0175">Coiled coil</keyword>
<evidence type="ECO:0000259" key="11">
    <source>
        <dbReference type="PROSITE" id="PS50217"/>
    </source>
</evidence>
<evidence type="ECO:0000256" key="5">
    <source>
        <dbReference type="ARBA" id="ARBA00023159"/>
    </source>
</evidence>
<dbReference type="InterPro" id="IPR004827">
    <property type="entry name" value="bZIP"/>
</dbReference>
<gene>
    <name evidence="12" type="ORF">SAY86_000888</name>
</gene>
<keyword evidence="4" id="KW-0238">DNA-binding</keyword>
<feature type="coiled-coil region" evidence="8">
    <location>
        <begin position="103"/>
        <end position="137"/>
    </location>
</feature>
<keyword evidence="7" id="KW-0539">Nucleus</keyword>
<sequence>MTQMTRTGGLSLLPPYMYFMLSSRFLMMSFLLLLCQECQFLFHFYTWQARCVCLPLLQIERIVLGAAGTSSSSDTPKEKSSDQKSLRRLAQNREAARKSRLRKKAYVQQLESSRMKLTQLEQDLQGTRQKLPRLLQRVRK</sequence>
<dbReference type="SMART" id="SM00338">
    <property type="entry name" value="BRLZ"/>
    <property type="match status" value="1"/>
</dbReference>
<dbReference type="PROSITE" id="PS50217">
    <property type="entry name" value="BZIP"/>
    <property type="match status" value="1"/>
</dbReference>
<keyword evidence="5" id="KW-0010">Activator</keyword>
<dbReference type="Gene3D" id="1.20.5.170">
    <property type="match status" value="1"/>
</dbReference>
<dbReference type="PANTHER" id="PTHR45693:SF1">
    <property type="entry name" value="TRANSCRIPTION FACTOR PERIANTHIA"/>
    <property type="match status" value="1"/>
</dbReference>
<feature type="transmembrane region" description="Helical" evidence="10">
    <location>
        <begin position="16"/>
        <end position="35"/>
    </location>
</feature>
<dbReference type="EMBL" id="JAXQNO010000002">
    <property type="protein sequence ID" value="KAK4802685.1"/>
    <property type="molecule type" value="Genomic_DNA"/>
</dbReference>
<evidence type="ECO:0000256" key="2">
    <source>
        <dbReference type="ARBA" id="ARBA00007163"/>
    </source>
</evidence>
<dbReference type="GO" id="GO:0005634">
    <property type="term" value="C:nucleus"/>
    <property type="evidence" value="ECO:0007669"/>
    <property type="project" value="UniProtKB-SubCell"/>
</dbReference>
<dbReference type="PROSITE" id="PS00036">
    <property type="entry name" value="BZIP_BASIC"/>
    <property type="match status" value="1"/>
</dbReference>
<feature type="compositionally biased region" description="Basic and acidic residues" evidence="9">
    <location>
        <begin position="75"/>
        <end position="85"/>
    </location>
</feature>
<organism evidence="12 13">
    <name type="scientific">Trapa natans</name>
    <name type="common">Water chestnut</name>
    <dbReference type="NCBI Taxonomy" id="22666"/>
    <lineage>
        <taxon>Eukaryota</taxon>
        <taxon>Viridiplantae</taxon>
        <taxon>Streptophyta</taxon>
        <taxon>Embryophyta</taxon>
        <taxon>Tracheophyta</taxon>
        <taxon>Spermatophyta</taxon>
        <taxon>Magnoliopsida</taxon>
        <taxon>eudicotyledons</taxon>
        <taxon>Gunneridae</taxon>
        <taxon>Pentapetalae</taxon>
        <taxon>rosids</taxon>
        <taxon>malvids</taxon>
        <taxon>Myrtales</taxon>
        <taxon>Lythraceae</taxon>
        <taxon>Trapa</taxon>
    </lineage>
</organism>
<comment type="similarity">
    <text evidence="2">Belongs to the bZIP family.</text>
</comment>
<reference evidence="12 13" key="1">
    <citation type="journal article" date="2023" name="Hortic Res">
        <title>Pangenome of water caltrop reveals structural variations and asymmetric subgenome divergence after allopolyploidization.</title>
        <authorList>
            <person name="Zhang X."/>
            <person name="Chen Y."/>
            <person name="Wang L."/>
            <person name="Yuan Y."/>
            <person name="Fang M."/>
            <person name="Shi L."/>
            <person name="Lu R."/>
            <person name="Comes H.P."/>
            <person name="Ma Y."/>
            <person name="Chen Y."/>
            <person name="Huang G."/>
            <person name="Zhou Y."/>
            <person name="Zheng Z."/>
            <person name="Qiu Y."/>
        </authorList>
    </citation>
    <scope>NUCLEOTIDE SEQUENCE [LARGE SCALE GENOMIC DNA]</scope>
    <source>
        <strain evidence="12">F231</strain>
    </source>
</reference>
<protein>
    <recommendedName>
        <fullName evidence="11">BZIP domain-containing protein</fullName>
    </recommendedName>
</protein>
<name>A0AAN7RH27_TRANT</name>
<keyword evidence="3" id="KW-0805">Transcription regulation</keyword>
<dbReference type="InterPro" id="IPR046347">
    <property type="entry name" value="bZIP_sf"/>
</dbReference>
<evidence type="ECO:0000256" key="4">
    <source>
        <dbReference type="ARBA" id="ARBA00023125"/>
    </source>
</evidence>
<keyword evidence="10" id="KW-1133">Transmembrane helix</keyword>
<evidence type="ECO:0000256" key="7">
    <source>
        <dbReference type="ARBA" id="ARBA00023242"/>
    </source>
</evidence>
<evidence type="ECO:0000313" key="12">
    <source>
        <dbReference type="EMBL" id="KAK4802685.1"/>
    </source>
</evidence>
<dbReference type="FunFam" id="1.20.5.170:FF:000019">
    <property type="entry name" value="BZIP family transcription factor"/>
    <property type="match status" value="1"/>
</dbReference>
<dbReference type="PANTHER" id="PTHR45693">
    <property type="entry name" value="TRANSCRIPTION FACTOR TGA9"/>
    <property type="match status" value="1"/>
</dbReference>
<keyword evidence="10" id="KW-0472">Membrane</keyword>
<evidence type="ECO:0000256" key="8">
    <source>
        <dbReference type="SAM" id="Coils"/>
    </source>
</evidence>
<evidence type="ECO:0000256" key="10">
    <source>
        <dbReference type="SAM" id="Phobius"/>
    </source>
</evidence>
<comment type="caution">
    <text evidence="12">The sequence shown here is derived from an EMBL/GenBank/DDBJ whole genome shotgun (WGS) entry which is preliminary data.</text>
</comment>
<feature type="region of interest" description="Disordered" evidence="9">
    <location>
        <begin position="68"/>
        <end position="101"/>
    </location>
</feature>
<comment type="subcellular location">
    <subcellularLocation>
        <location evidence="1">Nucleus</location>
    </subcellularLocation>
</comment>
<feature type="domain" description="BZIP" evidence="11">
    <location>
        <begin position="82"/>
        <end position="140"/>
    </location>
</feature>
<dbReference type="GO" id="GO:0003700">
    <property type="term" value="F:DNA-binding transcription factor activity"/>
    <property type="evidence" value="ECO:0007669"/>
    <property type="project" value="InterPro"/>
</dbReference>
<evidence type="ECO:0000313" key="13">
    <source>
        <dbReference type="Proteomes" id="UP001346149"/>
    </source>
</evidence>
<evidence type="ECO:0000256" key="3">
    <source>
        <dbReference type="ARBA" id="ARBA00023015"/>
    </source>
</evidence>
<evidence type="ECO:0000256" key="1">
    <source>
        <dbReference type="ARBA" id="ARBA00004123"/>
    </source>
</evidence>
<dbReference type="Pfam" id="PF00170">
    <property type="entry name" value="bZIP_1"/>
    <property type="match status" value="1"/>
</dbReference>
<evidence type="ECO:0000256" key="9">
    <source>
        <dbReference type="SAM" id="MobiDB-lite"/>
    </source>
</evidence>
<keyword evidence="10" id="KW-0812">Transmembrane</keyword>
<keyword evidence="13" id="KW-1185">Reference proteome</keyword>
<evidence type="ECO:0000256" key="6">
    <source>
        <dbReference type="ARBA" id="ARBA00023163"/>
    </source>
</evidence>
<proteinExistence type="inferred from homology"/>
<accession>A0AAN7RH27</accession>
<dbReference type="SUPFAM" id="SSF57959">
    <property type="entry name" value="Leucine zipper domain"/>
    <property type="match status" value="1"/>
</dbReference>